<dbReference type="EC" id="1.14.99.29" evidence="9"/>
<dbReference type="GO" id="GO:0019135">
    <property type="term" value="F:deoxyhypusine monooxygenase activity"/>
    <property type="evidence" value="ECO:0007669"/>
    <property type="project" value="UniProtKB-UniRule"/>
</dbReference>
<dbReference type="SMART" id="SM00567">
    <property type="entry name" value="EZ_HEAT"/>
    <property type="match status" value="6"/>
</dbReference>
<dbReference type="InParanoid" id="A0A4S2N722"/>
<dbReference type="InterPro" id="IPR011989">
    <property type="entry name" value="ARM-like"/>
</dbReference>
<evidence type="ECO:0000256" key="2">
    <source>
        <dbReference type="ARBA" id="ARBA00005041"/>
    </source>
</evidence>
<keyword evidence="9" id="KW-0539">Nucleus</keyword>
<keyword evidence="9" id="KW-0963">Cytoplasm</keyword>
<evidence type="ECO:0000256" key="6">
    <source>
        <dbReference type="ARBA" id="ARBA00023004"/>
    </source>
</evidence>
<keyword evidence="6 9" id="KW-0408">Iron</keyword>
<sequence>MTISDPVPQLRAVLTDDSSPNLALRFRALFSLKHLAVNGSTSAIDAIAAAFASDSALLKHELAYCLGQSKQFYAAPYLQNVLSNESEDAMVRHEAGEALGALGHEPSLPLLRKYKDDKEEVIAQTCELAIARIEWEISEQRNKEKLEQSAFASIDPAPPLPIDEDGEREKEGKIEKLKDVLNDQNKPLFERYRAMFRLRDIATPEAIDALASGLDDPSALFRHEIAFVFGQLSDPHSIPALIKAAGNKNEASMVRHEAVEALGSIADERVDAFLKEYAKDEERVVRESAEVALDMAEYERSGQLDYALIPNATEAKA</sequence>
<keyword evidence="7 9" id="KW-0503">Monooxygenase</keyword>
<dbReference type="Proteomes" id="UP000298138">
    <property type="component" value="Unassembled WGS sequence"/>
</dbReference>
<evidence type="ECO:0000256" key="7">
    <source>
        <dbReference type="ARBA" id="ARBA00023033"/>
    </source>
</evidence>
<feature type="binding site" evidence="9">
    <location>
        <position position="256"/>
    </location>
    <ligand>
        <name>Fe cation</name>
        <dbReference type="ChEBI" id="CHEBI:24875"/>
        <label>2</label>
    </ligand>
</feature>
<comment type="cofactor">
    <cofactor evidence="9">
        <name>Fe(2+)</name>
        <dbReference type="ChEBI" id="CHEBI:29033"/>
    </cofactor>
    <text evidence="9">Binds 2 Fe(2+) ions per subunit.</text>
</comment>
<evidence type="ECO:0000256" key="10">
    <source>
        <dbReference type="SAM" id="MobiDB-lite"/>
    </source>
</evidence>
<evidence type="ECO:0000256" key="4">
    <source>
        <dbReference type="ARBA" id="ARBA00022737"/>
    </source>
</evidence>
<evidence type="ECO:0000313" key="11">
    <source>
        <dbReference type="EMBL" id="TGZ85067.1"/>
    </source>
</evidence>
<evidence type="ECO:0000256" key="8">
    <source>
        <dbReference type="ARBA" id="ARBA00023256"/>
    </source>
</evidence>
<dbReference type="Gene3D" id="1.25.10.10">
    <property type="entry name" value="Leucine-rich Repeat Variant"/>
    <property type="match status" value="2"/>
</dbReference>
<dbReference type="FunFam" id="1.25.10.10:FF:000099">
    <property type="entry name" value="Deoxyhypusine hydroxylase"/>
    <property type="match status" value="1"/>
</dbReference>
<comment type="pathway">
    <text evidence="2 9">Protein modification; eIF5A hypusination.</text>
</comment>
<dbReference type="EMBL" id="ML220112">
    <property type="protein sequence ID" value="TGZ85067.1"/>
    <property type="molecule type" value="Genomic_DNA"/>
</dbReference>
<keyword evidence="12" id="KW-1185">Reference proteome</keyword>
<comment type="catalytic activity">
    <reaction evidence="1 9">
        <text>[eIF5A protein]-deoxyhypusine + AH2 + O2 = [eIF5A protein]-hypusine + A + H2O</text>
        <dbReference type="Rhea" id="RHEA:14101"/>
        <dbReference type="Rhea" id="RHEA-COMP:10144"/>
        <dbReference type="Rhea" id="RHEA-COMP:12592"/>
        <dbReference type="ChEBI" id="CHEBI:13193"/>
        <dbReference type="ChEBI" id="CHEBI:15377"/>
        <dbReference type="ChEBI" id="CHEBI:15379"/>
        <dbReference type="ChEBI" id="CHEBI:17499"/>
        <dbReference type="ChEBI" id="CHEBI:82657"/>
        <dbReference type="ChEBI" id="CHEBI:91175"/>
        <dbReference type="EC" id="1.14.99.29"/>
    </reaction>
</comment>
<gene>
    <name evidence="9" type="primary">LIA1</name>
    <name evidence="11" type="ORF">EX30DRAFT_337483</name>
</gene>
<reference evidence="11 12" key="1">
    <citation type="submission" date="2019-04" db="EMBL/GenBank/DDBJ databases">
        <title>Comparative genomics and transcriptomics to analyze fruiting body development in filamentous ascomycetes.</title>
        <authorList>
            <consortium name="DOE Joint Genome Institute"/>
            <person name="Lutkenhaus R."/>
            <person name="Traeger S."/>
            <person name="Breuer J."/>
            <person name="Kuo A."/>
            <person name="Lipzen A."/>
            <person name="Pangilinan J."/>
            <person name="Dilworth D."/>
            <person name="Sandor L."/>
            <person name="Poggeler S."/>
            <person name="Barry K."/>
            <person name="Grigoriev I.V."/>
            <person name="Nowrousian M."/>
        </authorList>
    </citation>
    <scope>NUCLEOTIDE SEQUENCE [LARGE SCALE GENOMIC DNA]</scope>
    <source>
        <strain evidence="11 12">CBS 389.68</strain>
    </source>
</reference>
<dbReference type="InterPro" id="IPR027517">
    <property type="entry name" value="Deoxyhypusine_hydroxylase"/>
</dbReference>
<comment type="subcellular location">
    <subcellularLocation>
        <location evidence="9">Cytoplasm</location>
    </subcellularLocation>
    <subcellularLocation>
        <location evidence="9">Nucleus</location>
    </subcellularLocation>
</comment>
<feature type="binding site" evidence="9">
    <location>
        <position position="60"/>
    </location>
    <ligand>
        <name>Fe cation</name>
        <dbReference type="ChEBI" id="CHEBI:24875"/>
        <label>1</label>
    </ligand>
</feature>
<dbReference type="PANTHER" id="PTHR12697:SF5">
    <property type="entry name" value="DEOXYHYPUSINE HYDROXYLASE"/>
    <property type="match status" value="1"/>
</dbReference>
<organism evidence="11 12">
    <name type="scientific">Ascodesmis nigricans</name>
    <dbReference type="NCBI Taxonomy" id="341454"/>
    <lineage>
        <taxon>Eukaryota</taxon>
        <taxon>Fungi</taxon>
        <taxon>Dikarya</taxon>
        <taxon>Ascomycota</taxon>
        <taxon>Pezizomycotina</taxon>
        <taxon>Pezizomycetes</taxon>
        <taxon>Pezizales</taxon>
        <taxon>Ascodesmidaceae</taxon>
        <taxon>Ascodesmis</taxon>
    </lineage>
</organism>
<dbReference type="STRING" id="341454.A0A4S2N722"/>
<keyword evidence="3 9" id="KW-0479">Metal-binding</keyword>
<dbReference type="SUPFAM" id="SSF48371">
    <property type="entry name" value="ARM repeat"/>
    <property type="match status" value="1"/>
</dbReference>
<dbReference type="GO" id="GO:0046872">
    <property type="term" value="F:metal ion binding"/>
    <property type="evidence" value="ECO:0007669"/>
    <property type="project" value="UniProtKB-KW"/>
</dbReference>
<feature type="binding site" evidence="9">
    <location>
        <position position="61"/>
    </location>
    <ligand>
        <name>Fe cation</name>
        <dbReference type="ChEBI" id="CHEBI:24875"/>
        <label>1</label>
    </ligand>
</feature>
<feature type="binding site" evidence="9">
    <location>
        <position position="257"/>
    </location>
    <ligand>
        <name>Fe cation</name>
        <dbReference type="ChEBI" id="CHEBI:24875"/>
        <label>2</label>
    </ligand>
</feature>
<keyword evidence="4" id="KW-0677">Repeat</keyword>
<dbReference type="FunCoup" id="A0A4S2N722">
    <property type="interactions" value="918"/>
</dbReference>
<feature type="binding site" evidence="9">
    <location>
        <position position="93"/>
    </location>
    <ligand>
        <name>Fe cation</name>
        <dbReference type="ChEBI" id="CHEBI:24875"/>
        <label>1</label>
    </ligand>
</feature>
<dbReference type="GO" id="GO:0005737">
    <property type="term" value="C:cytoplasm"/>
    <property type="evidence" value="ECO:0007669"/>
    <property type="project" value="UniProtKB-SubCell"/>
</dbReference>
<evidence type="ECO:0000256" key="5">
    <source>
        <dbReference type="ARBA" id="ARBA00023002"/>
    </source>
</evidence>
<comment type="function">
    <text evidence="9">Catalyzes the hydroxylation of the N(6)-(4-aminobutyl)-L-lysine intermediate to form hypusine, an essential post-translational modification only found in mature eIF-5A factor.</text>
</comment>
<accession>A0A4S2N722</accession>
<feature type="binding site" evidence="9">
    <location>
        <position position="94"/>
    </location>
    <ligand>
        <name>Fe cation</name>
        <dbReference type="ChEBI" id="CHEBI:24875"/>
        <label>1</label>
    </ligand>
</feature>
<dbReference type="GO" id="GO:0005634">
    <property type="term" value="C:nucleus"/>
    <property type="evidence" value="ECO:0007669"/>
    <property type="project" value="UniProtKB-SubCell"/>
</dbReference>
<evidence type="ECO:0000256" key="9">
    <source>
        <dbReference type="HAMAP-Rule" id="MF_03101"/>
    </source>
</evidence>
<evidence type="ECO:0000256" key="3">
    <source>
        <dbReference type="ARBA" id="ARBA00022723"/>
    </source>
</evidence>
<protein>
    <recommendedName>
        <fullName evidence="9">Deoxyhypusine hydroxylase</fullName>
        <shortName evidence="9">DOHH</shortName>
        <ecNumber evidence="9">1.14.99.29</ecNumber>
    </recommendedName>
    <alternativeName>
        <fullName evidence="9">Deoxyhypusine dioxygenase</fullName>
    </alternativeName>
    <alternativeName>
        <fullName evidence="9">Deoxyhypusine monooxygenase</fullName>
    </alternativeName>
</protein>
<feature type="region of interest" description="Disordered" evidence="10">
    <location>
        <begin position="147"/>
        <end position="166"/>
    </location>
</feature>
<keyword evidence="8 9" id="KW-0386">Hypusine biosynthesis</keyword>
<dbReference type="Pfam" id="PF13646">
    <property type="entry name" value="HEAT_2"/>
    <property type="match status" value="2"/>
</dbReference>
<keyword evidence="5 9" id="KW-0560">Oxidoreductase</keyword>
<dbReference type="InterPro" id="IPR004155">
    <property type="entry name" value="PBS_lyase_HEAT"/>
</dbReference>
<feature type="binding site" evidence="9">
    <location>
        <position position="223"/>
    </location>
    <ligand>
        <name>Fe cation</name>
        <dbReference type="ChEBI" id="CHEBI:24875"/>
        <label>2</label>
    </ligand>
</feature>
<feature type="binding site" evidence="9">
    <location>
        <position position="224"/>
    </location>
    <ligand>
        <name>Fe cation</name>
        <dbReference type="ChEBI" id="CHEBI:24875"/>
        <label>2</label>
    </ligand>
</feature>
<dbReference type="PANTHER" id="PTHR12697">
    <property type="entry name" value="PBS LYASE HEAT-LIKE PROTEIN"/>
    <property type="match status" value="1"/>
</dbReference>
<dbReference type="UniPathway" id="UPA00354"/>
<evidence type="ECO:0000256" key="1">
    <source>
        <dbReference type="ARBA" id="ARBA00000068"/>
    </source>
</evidence>
<evidence type="ECO:0000313" key="12">
    <source>
        <dbReference type="Proteomes" id="UP000298138"/>
    </source>
</evidence>
<proteinExistence type="inferred from homology"/>
<dbReference type="AlphaFoldDB" id="A0A4S2N722"/>
<dbReference type="OrthoDB" id="421002at2759"/>
<comment type="similarity">
    <text evidence="9">Belongs to the deoxyhypusine hydroxylase family.</text>
</comment>
<name>A0A4S2N722_9PEZI</name>
<dbReference type="InterPro" id="IPR016024">
    <property type="entry name" value="ARM-type_fold"/>
</dbReference>
<dbReference type="HAMAP" id="MF_03101">
    <property type="entry name" value="Deoxyhypusine_hydroxylase"/>
    <property type="match status" value="1"/>
</dbReference>